<proteinExistence type="predicted"/>
<evidence type="ECO:0000313" key="10">
    <source>
        <dbReference type="EMBL" id="EGO64850.1"/>
    </source>
</evidence>
<keyword evidence="1 6" id="KW-0597">Phosphoprotein</keyword>
<feature type="domain" description="OmpR/PhoB-type" evidence="9">
    <location>
        <begin position="125"/>
        <end position="222"/>
    </location>
</feature>
<dbReference type="InterPro" id="IPR011006">
    <property type="entry name" value="CheY-like_superfamily"/>
</dbReference>
<dbReference type="RefSeq" id="WP_004093869.1">
    <property type="nucleotide sequence ID" value="NZ_AFGF01000049.1"/>
</dbReference>
<dbReference type="OrthoDB" id="25887at2"/>
<dbReference type="Proteomes" id="UP000003240">
    <property type="component" value="Unassembled WGS sequence"/>
</dbReference>
<dbReference type="InterPro" id="IPR001867">
    <property type="entry name" value="OmpR/PhoB-type_DNA-bd"/>
</dbReference>
<evidence type="ECO:0000313" key="11">
    <source>
        <dbReference type="Proteomes" id="UP000003240"/>
    </source>
</evidence>
<evidence type="ECO:0000259" key="9">
    <source>
        <dbReference type="PROSITE" id="PS51755"/>
    </source>
</evidence>
<keyword evidence="3" id="KW-0805">Transcription regulation</keyword>
<evidence type="ECO:0000256" key="1">
    <source>
        <dbReference type="ARBA" id="ARBA00022553"/>
    </source>
</evidence>
<dbReference type="PROSITE" id="PS50110">
    <property type="entry name" value="RESPONSE_REGULATORY"/>
    <property type="match status" value="1"/>
</dbReference>
<dbReference type="FunFam" id="3.40.50.2300:FF:000001">
    <property type="entry name" value="DNA-binding response regulator PhoB"/>
    <property type="match status" value="1"/>
</dbReference>
<dbReference type="CDD" id="cd00383">
    <property type="entry name" value="trans_reg_C"/>
    <property type="match status" value="1"/>
</dbReference>
<dbReference type="Pfam" id="PF00072">
    <property type="entry name" value="Response_reg"/>
    <property type="match status" value="1"/>
</dbReference>
<evidence type="ECO:0000256" key="7">
    <source>
        <dbReference type="PROSITE-ProRule" id="PRU01091"/>
    </source>
</evidence>
<feature type="domain" description="Response regulatory" evidence="8">
    <location>
        <begin position="4"/>
        <end position="115"/>
    </location>
</feature>
<dbReference type="AlphaFoldDB" id="F7NGP6"/>
<dbReference type="GO" id="GO:0000976">
    <property type="term" value="F:transcription cis-regulatory region binding"/>
    <property type="evidence" value="ECO:0007669"/>
    <property type="project" value="TreeGrafter"/>
</dbReference>
<keyword evidence="5" id="KW-0804">Transcription</keyword>
<protein>
    <submittedName>
        <fullName evidence="10">Two component transcriptional regulator</fullName>
    </submittedName>
</protein>
<sequence>MPIKILVADDEPNICEVVELYLKQEGFDVYTAADGDAAMEVETDIQPDLVILDVMLPKMSGWEVCQAITRQIPVIFLTAKGTEPDKMTGFSLGADDYITKPFSPRELVARVKAVLRRSGLLYGDGAVLSYPGLTINVNGQMIECAGKTVPLSPKEFELLLFLARHGKIAFSREQLLTNIWGYDYCGDDRTVDATVKRLRQKISQGEYQYVHTVWGTGYKFEVVAK</sequence>
<accession>F7NGP6</accession>
<dbReference type="SUPFAM" id="SSF46894">
    <property type="entry name" value="C-terminal effector domain of the bipartite response regulators"/>
    <property type="match status" value="1"/>
</dbReference>
<dbReference type="GO" id="GO:0000156">
    <property type="term" value="F:phosphorelay response regulator activity"/>
    <property type="evidence" value="ECO:0007669"/>
    <property type="project" value="TreeGrafter"/>
</dbReference>
<dbReference type="Gene3D" id="1.10.10.10">
    <property type="entry name" value="Winged helix-like DNA-binding domain superfamily/Winged helix DNA-binding domain"/>
    <property type="match status" value="1"/>
</dbReference>
<keyword evidence="2" id="KW-0902">Two-component regulatory system</keyword>
<dbReference type="SUPFAM" id="SSF52172">
    <property type="entry name" value="CheY-like"/>
    <property type="match status" value="1"/>
</dbReference>
<feature type="DNA-binding region" description="OmpR/PhoB-type" evidence="7">
    <location>
        <begin position="125"/>
        <end position="222"/>
    </location>
</feature>
<evidence type="ECO:0000256" key="3">
    <source>
        <dbReference type="ARBA" id="ARBA00023015"/>
    </source>
</evidence>
<dbReference type="FunFam" id="1.10.10.10:FF:000018">
    <property type="entry name" value="DNA-binding response regulator ResD"/>
    <property type="match status" value="1"/>
</dbReference>
<evidence type="ECO:0000256" key="4">
    <source>
        <dbReference type="ARBA" id="ARBA00023125"/>
    </source>
</evidence>
<dbReference type="SMART" id="SM00448">
    <property type="entry name" value="REC"/>
    <property type="match status" value="1"/>
</dbReference>
<dbReference type="PROSITE" id="PS51755">
    <property type="entry name" value="OMPR_PHOB"/>
    <property type="match status" value="1"/>
</dbReference>
<dbReference type="EMBL" id="AFGF01000049">
    <property type="protein sequence ID" value="EGO64850.1"/>
    <property type="molecule type" value="Genomic_DNA"/>
</dbReference>
<reference evidence="10 11" key="1">
    <citation type="journal article" date="2011" name="EMBO J.">
        <title>Structural diversity of bacterial flagellar motors.</title>
        <authorList>
            <person name="Chen S."/>
            <person name="Beeby M."/>
            <person name="Murphy G.E."/>
            <person name="Leadbetter J.R."/>
            <person name="Hendrixson D.R."/>
            <person name="Briegel A."/>
            <person name="Li Z."/>
            <person name="Shi J."/>
            <person name="Tocheva E.I."/>
            <person name="Muller A."/>
            <person name="Dobro M.J."/>
            <person name="Jensen G.J."/>
        </authorList>
    </citation>
    <scope>NUCLEOTIDE SEQUENCE [LARGE SCALE GENOMIC DNA]</scope>
    <source>
        <strain evidence="10 11">DSM 6540</strain>
    </source>
</reference>
<evidence type="ECO:0000256" key="5">
    <source>
        <dbReference type="ARBA" id="ARBA00023163"/>
    </source>
</evidence>
<dbReference type="InterPro" id="IPR039420">
    <property type="entry name" value="WalR-like"/>
</dbReference>
<dbReference type="Pfam" id="PF00486">
    <property type="entry name" value="Trans_reg_C"/>
    <property type="match status" value="1"/>
</dbReference>
<dbReference type="eggNOG" id="COG0745">
    <property type="taxonomic scope" value="Bacteria"/>
</dbReference>
<evidence type="ECO:0000256" key="2">
    <source>
        <dbReference type="ARBA" id="ARBA00023012"/>
    </source>
</evidence>
<organism evidence="10 11">
    <name type="scientific">Acetonema longum DSM 6540</name>
    <dbReference type="NCBI Taxonomy" id="1009370"/>
    <lineage>
        <taxon>Bacteria</taxon>
        <taxon>Bacillati</taxon>
        <taxon>Bacillota</taxon>
        <taxon>Negativicutes</taxon>
        <taxon>Acetonemataceae</taxon>
        <taxon>Acetonema</taxon>
    </lineage>
</organism>
<dbReference type="STRING" id="1009370.ALO_06170"/>
<dbReference type="GO" id="GO:0032993">
    <property type="term" value="C:protein-DNA complex"/>
    <property type="evidence" value="ECO:0007669"/>
    <property type="project" value="TreeGrafter"/>
</dbReference>
<dbReference type="PANTHER" id="PTHR48111">
    <property type="entry name" value="REGULATOR OF RPOS"/>
    <property type="match status" value="1"/>
</dbReference>
<keyword evidence="11" id="KW-1185">Reference proteome</keyword>
<dbReference type="GO" id="GO:0006355">
    <property type="term" value="P:regulation of DNA-templated transcription"/>
    <property type="evidence" value="ECO:0007669"/>
    <property type="project" value="InterPro"/>
</dbReference>
<feature type="modified residue" description="4-aspartylphosphate" evidence="6">
    <location>
        <position position="53"/>
    </location>
</feature>
<dbReference type="InterPro" id="IPR016032">
    <property type="entry name" value="Sig_transdc_resp-reg_C-effctor"/>
</dbReference>
<name>F7NGP6_9FIRM</name>
<dbReference type="PANTHER" id="PTHR48111:SF21">
    <property type="entry name" value="DNA-BINDING DUAL MASTER TRANSCRIPTIONAL REGULATOR RPAA"/>
    <property type="match status" value="1"/>
</dbReference>
<gene>
    <name evidence="10" type="ORF">ALO_06170</name>
</gene>
<evidence type="ECO:0000259" key="8">
    <source>
        <dbReference type="PROSITE" id="PS50110"/>
    </source>
</evidence>
<comment type="caution">
    <text evidence="10">The sequence shown here is derived from an EMBL/GenBank/DDBJ whole genome shotgun (WGS) entry which is preliminary data.</text>
</comment>
<dbReference type="InterPro" id="IPR001789">
    <property type="entry name" value="Sig_transdc_resp-reg_receiver"/>
</dbReference>
<evidence type="ECO:0000256" key="6">
    <source>
        <dbReference type="PROSITE-ProRule" id="PRU00169"/>
    </source>
</evidence>
<keyword evidence="4 7" id="KW-0238">DNA-binding</keyword>
<dbReference type="GO" id="GO:0005829">
    <property type="term" value="C:cytosol"/>
    <property type="evidence" value="ECO:0007669"/>
    <property type="project" value="TreeGrafter"/>
</dbReference>
<dbReference type="Gene3D" id="3.40.50.2300">
    <property type="match status" value="1"/>
</dbReference>
<dbReference type="InterPro" id="IPR036388">
    <property type="entry name" value="WH-like_DNA-bd_sf"/>
</dbReference>
<dbReference type="SMART" id="SM00862">
    <property type="entry name" value="Trans_reg_C"/>
    <property type="match status" value="1"/>
</dbReference>